<keyword evidence="4 9" id="KW-0456">Lyase</keyword>
<name>A0A1Q2KXC6_9BACL</name>
<dbReference type="EC" id="4.2.1.75" evidence="3 9"/>
<dbReference type="GO" id="GO:0004852">
    <property type="term" value="F:uroporphyrinogen-III synthase activity"/>
    <property type="evidence" value="ECO:0007669"/>
    <property type="project" value="UniProtKB-UniRule"/>
</dbReference>
<dbReference type="GO" id="GO:0006782">
    <property type="term" value="P:protoporphyrinogen IX biosynthetic process"/>
    <property type="evidence" value="ECO:0007669"/>
    <property type="project" value="UniProtKB-UniRule"/>
</dbReference>
<feature type="domain" description="Tetrapyrrole biosynthesis uroporphyrinogen III synthase" evidence="10">
    <location>
        <begin position="25"/>
        <end position="222"/>
    </location>
</feature>
<evidence type="ECO:0000256" key="3">
    <source>
        <dbReference type="ARBA" id="ARBA00013109"/>
    </source>
</evidence>
<dbReference type="UniPathway" id="UPA00251">
    <property type="reaction ID" value="UER00320"/>
</dbReference>
<protein>
    <recommendedName>
        <fullName evidence="7 9">Uroporphyrinogen-III synthase</fullName>
        <ecNumber evidence="3 9">4.2.1.75</ecNumber>
    </recommendedName>
</protein>
<dbReference type="Gene3D" id="3.40.50.10090">
    <property type="match status" value="2"/>
</dbReference>
<comment type="catalytic activity">
    <reaction evidence="8 9">
        <text>hydroxymethylbilane = uroporphyrinogen III + H2O</text>
        <dbReference type="Rhea" id="RHEA:18965"/>
        <dbReference type="ChEBI" id="CHEBI:15377"/>
        <dbReference type="ChEBI" id="CHEBI:57308"/>
        <dbReference type="ChEBI" id="CHEBI:57845"/>
        <dbReference type="EC" id="4.2.1.75"/>
    </reaction>
</comment>
<reference evidence="11 12" key="1">
    <citation type="submission" date="2017-02" db="EMBL/GenBank/DDBJ databases">
        <title>The complete genomic sequence of a novel cold adapted crude oil-degrading bacterium Planococcus qaidamina Y42.</title>
        <authorList>
            <person name="Yang R."/>
        </authorList>
    </citation>
    <scope>NUCLEOTIDE SEQUENCE [LARGE SCALE GENOMIC DNA]</scope>
    <source>
        <strain evidence="11 12">Y42</strain>
    </source>
</reference>
<evidence type="ECO:0000256" key="5">
    <source>
        <dbReference type="ARBA" id="ARBA00023244"/>
    </source>
</evidence>
<proteinExistence type="inferred from homology"/>
<dbReference type="InterPro" id="IPR036108">
    <property type="entry name" value="4pyrrol_syn_uPrphyn_synt_sf"/>
</dbReference>
<evidence type="ECO:0000259" key="10">
    <source>
        <dbReference type="Pfam" id="PF02602"/>
    </source>
</evidence>
<comment type="similarity">
    <text evidence="2 9">Belongs to the uroporphyrinogen-III synthase family.</text>
</comment>
<evidence type="ECO:0000256" key="7">
    <source>
        <dbReference type="ARBA" id="ARBA00040167"/>
    </source>
</evidence>
<comment type="function">
    <text evidence="6 9">Catalyzes cyclization of the linear tetrapyrrole, hydroxymethylbilane, to the macrocyclic uroporphyrinogen III.</text>
</comment>
<dbReference type="EMBL" id="CP019640">
    <property type="protein sequence ID" value="AQQ52875.1"/>
    <property type="molecule type" value="Genomic_DNA"/>
</dbReference>
<keyword evidence="5 9" id="KW-0627">Porphyrin biosynthesis</keyword>
<keyword evidence="12" id="KW-1185">Reference proteome</keyword>
<dbReference type="PANTHER" id="PTHR38042:SF1">
    <property type="entry name" value="UROPORPHYRINOGEN-III SYNTHASE, CHLOROPLASTIC"/>
    <property type="match status" value="1"/>
</dbReference>
<gene>
    <name evidence="11" type="ORF">B0X71_07080</name>
</gene>
<sequence length="235" mass="25444">MTSTTDRPLQGDTIIFTGSSLPEEAVKLAASYGANVQYVPLIETVPTDEPAPDLHEYDWLIFTSASAVEAFHEQHARPKAKIAAVGSKTAAALEQAGYHVDFVPSVFAADAFIREFPEVAPDGRCLFIRGARAKDTIYQLPLAVDDWTVYDTAPCRGNAERLARMTDAIVIFASPSAVETYMEAGGQWRTIEAAAIGYVTEQAIKQAGGRVSAVPANHTYPDVIRTIVKGRVQND</sequence>
<dbReference type="AlphaFoldDB" id="A0A1Q2KXC6"/>
<dbReference type="InterPro" id="IPR039793">
    <property type="entry name" value="UROS/Hem4"/>
</dbReference>
<dbReference type="PANTHER" id="PTHR38042">
    <property type="entry name" value="UROPORPHYRINOGEN-III SYNTHASE, CHLOROPLASTIC"/>
    <property type="match status" value="1"/>
</dbReference>
<dbReference type="KEGG" id="pmar:B0X71_07080"/>
<evidence type="ECO:0000256" key="6">
    <source>
        <dbReference type="ARBA" id="ARBA00037589"/>
    </source>
</evidence>
<dbReference type="Pfam" id="PF02602">
    <property type="entry name" value="HEM4"/>
    <property type="match status" value="1"/>
</dbReference>
<dbReference type="GO" id="GO:0006780">
    <property type="term" value="P:uroporphyrinogen III biosynthetic process"/>
    <property type="evidence" value="ECO:0007669"/>
    <property type="project" value="UniProtKB-UniRule"/>
</dbReference>
<evidence type="ECO:0000256" key="2">
    <source>
        <dbReference type="ARBA" id="ARBA00008133"/>
    </source>
</evidence>
<evidence type="ECO:0000256" key="8">
    <source>
        <dbReference type="ARBA" id="ARBA00048617"/>
    </source>
</evidence>
<comment type="pathway">
    <text evidence="1 9">Porphyrin-containing compound metabolism; protoporphyrin-IX biosynthesis; coproporphyrinogen-III from 5-aminolevulinate: step 3/4.</text>
</comment>
<dbReference type="OrthoDB" id="9815856at2"/>
<dbReference type="InterPro" id="IPR003754">
    <property type="entry name" value="4pyrrol_synth_uPrphyn_synth"/>
</dbReference>
<organism evidence="11 12">
    <name type="scientific">Planococcus lenghuensis</name>
    <dbReference type="NCBI Taxonomy" id="2213202"/>
    <lineage>
        <taxon>Bacteria</taxon>
        <taxon>Bacillati</taxon>
        <taxon>Bacillota</taxon>
        <taxon>Bacilli</taxon>
        <taxon>Bacillales</taxon>
        <taxon>Caryophanaceae</taxon>
        <taxon>Planococcus</taxon>
    </lineage>
</organism>
<evidence type="ECO:0000313" key="11">
    <source>
        <dbReference type="EMBL" id="AQQ52875.1"/>
    </source>
</evidence>
<evidence type="ECO:0000256" key="1">
    <source>
        <dbReference type="ARBA" id="ARBA00004772"/>
    </source>
</evidence>
<dbReference type="SUPFAM" id="SSF69618">
    <property type="entry name" value="HemD-like"/>
    <property type="match status" value="1"/>
</dbReference>
<dbReference type="RefSeq" id="WP_077588756.1">
    <property type="nucleotide sequence ID" value="NZ_CP019640.1"/>
</dbReference>
<accession>A0A1Q2KXC6</accession>
<evidence type="ECO:0000256" key="4">
    <source>
        <dbReference type="ARBA" id="ARBA00023239"/>
    </source>
</evidence>
<evidence type="ECO:0000313" key="12">
    <source>
        <dbReference type="Proteomes" id="UP000188184"/>
    </source>
</evidence>
<dbReference type="CDD" id="cd06578">
    <property type="entry name" value="HemD"/>
    <property type="match status" value="1"/>
</dbReference>
<dbReference type="Proteomes" id="UP000188184">
    <property type="component" value="Chromosome"/>
</dbReference>
<evidence type="ECO:0000256" key="9">
    <source>
        <dbReference type="RuleBase" id="RU366031"/>
    </source>
</evidence>